<name>A0A9X4RKA9_9CYAN</name>
<keyword evidence="1" id="KW-1133">Transmembrane helix</keyword>
<evidence type="ECO:0000256" key="1">
    <source>
        <dbReference type="SAM" id="Phobius"/>
    </source>
</evidence>
<comment type="caution">
    <text evidence="2">The sequence shown here is derived from an EMBL/GenBank/DDBJ whole genome shotgun (WGS) entry which is preliminary data.</text>
</comment>
<reference evidence="2" key="1">
    <citation type="submission" date="2019-05" db="EMBL/GenBank/DDBJ databases">
        <title>Whole genome sequencing of Pseudanabaena catenata USMAC16.</title>
        <authorList>
            <person name="Khan Z."/>
            <person name="Omar W.M."/>
            <person name="Convey P."/>
            <person name="Merican F."/>
            <person name="Najimudin N."/>
        </authorList>
    </citation>
    <scope>NUCLEOTIDE SEQUENCE</scope>
    <source>
        <strain evidence="2">USMAC16</strain>
    </source>
</reference>
<feature type="transmembrane region" description="Helical" evidence="1">
    <location>
        <begin position="57"/>
        <end position="74"/>
    </location>
</feature>
<evidence type="ECO:0000313" key="3">
    <source>
        <dbReference type="Proteomes" id="UP001152872"/>
    </source>
</evidence>
<dbReference type="AlphaFoldDB" id="A0A9X4RKA9"/>
<dbReference type="RefSeq" id="WP_009629750.1">
    <property type="nucleotide sequence ID" value="NZ_VBTY01000399.1"/>
</dbReference>
<protein>
    <submittedName>
        <fullName evidence="2">Uncharacterized protein</fullName>
    </submittedName>
</protein>
<dbReference type="EMBL" id="VBTY01000399">
    <property type="protein sequence ID" value="MDG3497506.1"/>
    <property type="molecule type" value="Genomic_DNA"/>
</dbReference>
<keyword evidence="1" id="KW-0472">Membrane</keyword>
<organism evidence="2 3">
    <name type="scientific">Pseudanabaena catenata USMAC16</name>
    <dbReference type="NCBI Taxonomy" id="1855837"/>
    <lineage>
        <taxon>Bacteria</taxon>
        <taxon>Bacillati</taxon>
        <taxon>Cyanobacteriota</taxon>
        <taxon>Cyanophyceae</taxon>
        <taxon>Pseudanabaenales</taxon>
        <taxon>Pseudanabaenaceae</taxon>
        <taxon>Pseudanabaena</taxon>
    </lineage>
</organism>
<keyword evidence="3" id="KW-1185">Reference proteome</keyword>
<proteinExistence type="predicted"/>
<keyword evidence="1" id="KW-0812">Transmembrane</keyword>
<feature type="transmembrane region" description="Helical" evidence="1">
    <location>
        <begin position="33"/>
        <end position="51"/>
    </location>
</feature>
<accession>A0A9X4RKA9</accession>
<evidence type="ECO:0000313" key="2">
    <source>
        <dbReference type="EMBL" id="MDG3497506.1"/>
    </source>
</evidence>
<sequence length="118" mass="13299">MSQEDFQKQLENLEQTKNEKEFKQVYNLSQKNITIAVIISLLFPAGGYGYTRRWQPFLILIGVAMLLGIVMVSLDNSKDQKKRLFNAAALMGTIIAPIDNGLAISRAKKKIEDLKSQP</sequence>
<gene>
    <name evidence="2" type="ORF">FEV09_23575</name>
</gene>
<dbReference type="Proteomes" id="UP001152872">
    <property type="component" value="Unassembled WGS sequence"/>
</dbReference>